<keyword evidence="2" id="KW-1185">Reference proteome</keyword>
<dbReference type="InterPro" id="IPR012440">
    <property type="entry name" value="DUF1641"/>
</dbReference>
<dbReference type="eggNOG" id="arCOG02113">
    <property type="taxonomic scope" value="Archaea"/>
</dbReference>
<proteinExistence type="predicted"/>
<dbReference type="Pfam" id="PF07849">
    <property type="entry name" value="DUF1641"/>
    <property type="match status" value="1"/>
</dbReference>
<dbReference type="EMBL" id="CP000852">
    <property type="protein sequence ID" value="ABW01616.1"/>
    <property type="molecule type" value="Genomic_DNA"/>
</dbReference>
<evidence type="ECO:0000313" key="1">
    <source>
        <dbReference type="EMBL" id="ABW01616.1"/>
    </source>
</evidence>
<dbReference type="HOGENOM" id="CLU_1691461_0_0_2"/>
<dbReference type="OrthoDB" id="56850at2157"/>
<dbReference type="STRING" id="397948.Cmaq_0781"/>
<name>A8MCW0_CALMQ</name>
<protein>
    <recommendedName>
        <fullName evidence="3">DUF1641 domain-containing protein</fullName>
    </recommendedName>
</protein>
<reference evidence="1 2" key="1">
    <citation type="submission" date="2007-10" db="EMBL/GenBank/DDBJ databases">
        <title>Complete sequence of Caldivirga maquilingensis IC-167.</title>
        <authorList>
            <consortium name="US DOE Joint Genome Institute"/>
            <person name="Copeland A."/>
            <person name="Lucas S."/>
            <person name="Lapidus A."/>
            <person name="Barry K."/>
            <person name="Glavina del Rio T."/>
            <person name="Dalin E."/>
            <person name="Tice H."/>
            <person name="Pitluck S."/>
            <person name="Saunders E."/>
            <person name="Brettin T."/>
            <person name="Bruce D."/>
            <person name="Detter J.C."/>
            <person name="Han C."/>
            <person name="Schmutz J."/>
            <person name="Larimer F."/>
            <person name="Land M."/>
            <person name="Hauser L."/>
            <person name="Kyrpides N."/>
            <person name="Ivanova N."/>
            <person name="Biddle J.F."/>
            <person name="Zhang Z."/>
            <person name="Fitz-Gibbon S.T."/>
            <person name="Lowe T.M."/>
            <person name="Saltikov C."/>
            <person name="House C.H."/>
            <person name="Richardson P."/>
        </authorList>
    </citation>
    <scope>NUCLEOTIDE SEQUENCE [LARGE SCALE GENOMIC DNA]</scope>
    <source>
        <strain evidence="2">ATCC 700844 / DSM 13496 / JCM 10307 / IC-167</strain>
    </source>
</reference>
<dbReference type="PANTHER" id="PTHR38433:SF1">
    <property type="entry name" value="DUF1641 DOMAIN-CONTAINING PROTEIN"/>
    <property type="match status" value="1"/>
</dbReference>
<dbReference type="KEGG" id="cma:Cmaq_0781"/>
<dbReference type="AlphaFoldDB" id="A8MCW0"/>
<dbReference type="Proteomes" id="UP000001137">
    <property type="component" value="Chromosome"/>
</dbReference>
<accession>A8MCW0</accession>
<organism evidence="1 2">
    <name type="scientific">Caldivirga maquilingensis (strain ATCC 700844 / DSM 13496 / JCM 10307 / IC-167)</name>
    <dbReference type="NCBI Taxonomy" id="397948"/>
    <lineage>
        <taxon>Archaea</taxon>
        <taxon>Thermoproteota</taxon>
        <taxon>Thermoprotei</taxon>
        <taxon>Thermoproteales</taxon>
        <taxon>Thermoproteaceae</taxon>
        <taxon>Caldivirga</taxon>
    </lineage>
</organism>
<dbReference type="GeneID" id="5708507"/>
<dbReference type="RefSeq" id="WP_012185835.1">
    <property type="nucleotide sequence ID" value="NC_009954.1"/>
</dbReference>
<gene>
    <name evidence="1" type="ordered locus">Cmaq_0781</name>
</gene>
<sequence length="155" mass="16895">MTTQEQVQVSPDEKLAEALSILAENADELKGLVELIVELKRSGVLDSLMQIINRFEELIQYLFQDPAVFRLLAIALDGSLGLMNKLDANDVIRLKELMQSLGGCMSKNVNAVSNAKPVKGLMGLWRALGDEDVQRGLGVALELVKILGKCSSGKQ</sequence>
<dbReference type="PANTHER" id="PTHR38433">
    <property type="match status" value="1"/>
</dbReference>
<evidence type="ECO:0000313" key="2">
    <source>
        <dbReference type="Proteomes" id="UP000001137"/>
    </source>
</evidence>
<evidence type="ECO:0008006" key="3">
    <source>
        <dbReference type="Google" id="ProtNLM"/>
    </source>
</evidence>